<dbReference type="PANTHER" id="PTHR45398">
    <property type="match status" value="1"/>
</dbReference>
<dbReference type="PANTHER" id="PTHR45398:SF1">
    <property type="entry name" value="ENZYME, PUTATIVE (JCVI)-RELATED"/>
    <property type="match status" value="1"/>
</dbReference>
<dbReference type="Pfam" id="PF00668">
    <property type="entry name" value="Condensation"/>
    <property type="match status" value="1"/>
</dbReference>
<feature type="non-terminal residue" evidence="3">
    <location>
        <position position="657"/>
    </location>
</feature>
<sequence length="657" mass="72764">MLDQQHARLQEMVERIRGLCSDKRVQLFAKLRQAGVRVERLPIVPASAEDTQVLSFAQQRQWFLWQLDPQGCAYNIPVALRLRGSLDVGALRQALERLADRQASLRTRFIETNDQVMQVADVVQAALTLQVEASPLAENLRDAHIQALVDAELRTPFDLAREPLWRVRLVGLAGDDHVLLLTLHHAISDGWSMGVLVEELMALYSAALQGQEAALAPLPIQYGDYACWQREWLGSGELQRQLEYWTTALGELPPVLALPTDHPRPQHQSLRGARLSLPLAPSLGDALRGLAQRRGVTLFMLLLASFGVLLQRCTGQHDLRIGVPNANRNRAETERLVGLFVNTQVLRLQVDDIQPFSHWLCQVEQTVNDAQAHSELPFEQLVEALLPERSLGHNPLFQVMHNHQTSKGLDLDTTLGELRIEGLALESQTAQVDLTLETQDTPDGLGASLVYATDLFRRETVEHLGHYWLNLLCAIVAMPDACIGELPMLAPTERTVLLERFNTTTTDYDLQQTVHGLFEQHVRATPDAPALVFGEQQLSYTELNIRANRLAHRLIASGVGQDVLVGVAAERSLEMVIGLLAVLKAGGAYVPLDPEYPAERLAYLFEDSGIELLLSQPHLGLAVPAGVQVLPLDAVLAEQPEHDPQVVVAAEALAYVI</sequence>
<protein>
    <submittedName>
        <fullName evidence="3">Non-ribosomal peptide synthetase</fullName>
    </submittedName>
</protein>
<accession>A0ABY1ZB66</accession>
<evidence type="ECO:0000259" key="1">
    <source>
        <dbReference type="Pfam" id="PF00501"/>
    </source>
</evidence>
<dbReference type="InterPro" id="IPR000873">
    <property type="entry name" value="AMP-dep_synth/lig_dom"/>
</dbReference>
<dbReference type="SUPFAM" id="SSF56801">
    <property type="entry name" value="Acetyl-CoA synthetase-like"/>
    <property type="match status" value="1"/>
</dbReference>
<dbReference type="Pfam" id="PF00501">
    <property type="entry name" value="AMP-binding"/>
    <property type="match status" value="1"/>
</dbReference>
<dbReference type="InterPro" id="IPR023213">
    <property type="entry name" value="CAT-like_dom_sf"/>
</dbReference>
<dbReference type="SUPFAM" id="SSF52777">
    <property type="entry name" value="CoA-dependent acyltransferases"/>
    <property type="match status" value="2"/>
</dbReference>
<feature type="domain" description="Condensation" evidence="2">
    <location>
        <begin position="49"/>
        <end position="497"/>
    </location>
</feature>
<dbReference type="InterPro" id="IPR001242">
    <property type="entry name" value="Condensation_dom"/>
</dbReference>
<dbReference type="RefSeq" id="WP_165497349.1">
    <property type="nucleotide sequence ID" value="NZ_QJUM01000002.1"/>
</dbReference>
<dbReference type="Gene3D" id="3.40.50.980">
    <property type="match status" value="2"/>
</dbReference>
<reference evidence="3 4" key="1">
    <citation type="submission" date="2018-06" db="EMBL/GenBank/DDBJ databases">
        <title>Three novel Pseudomonas species isolated from symptomatic oak.</title>
        <authorList>
            <person name="Bueno-Gonzalez V."/>
            <person name="Brady C."/>
        </authorList>
    </citation>
    <scope>NUCLEOTIDE SEQUENCE [LARGE SCALE GENOMIC DNA]</scope>
    <source>
        <strain evidence="3 4">P26B</strain>
    </source>
</reference>
<dbReference type="EMBL" id="QJUM01000002">
    <property type="protein sequence ID" value="TBV09263.1"/>
    <property type="molecule type" value="Genomic_DNA"/>
</dbReference>
<evidence type="ECO:0000259" key="2">
    <source>
        <dbReference type="Pfam" id="PF00668"/>
    </source>
</evidence>
<evidence type="ECO:0000313" key="4">
    <source>
        <dbReference type="Proteomes" id="UP000291334"/>
    </source>
</evidence>
<dbReference type="CDD" id="cd19531">
    <property type="entry name" value="LCL_NRPS-like"/>
    <property type="match status" value="1"/>
</dbReference>
<evidence type="ECO:0000313" key="3">
    <source>
        <dbReference type="EMBL" id="TBV09263.1"/>
    </source>
</evidence>
<name>A0ABY1ZB66_9GAMM</name>
<dbReference type="Gene3D" id="3.30.559.30">
    <property type="entry name" value="Nonribosomal peptide synthetase, condensation domain"/>
    <property type="match status" value="1"/>
</dbReference>
<dbReference type="Gene3D" id="3.30.559.10">
    <property type="entry name" value="Chloramphenicol acetyltransferase-like domain"/>
    <property type="match status" value="1"/>
</dbReference>
<feature type="domain" description="AMP-dependent synthetase/ligase" evidence="1">
    <location>
        <begin position="518"/>
        <end position="640"/>
    </location>
</feature>
<comment type="caution">
    <text evidence="3">The sequence shown here is derived from an EMBL/GenBank/DDBJ whole genome shotgun (WGS) entry which is preliminary data.</text>
</comment>
<gene>
    <name evidence="3" type="ORF">DNK34_01610</name>
</gene>
<keyword evidence="4" id="KW-1185">Reference proteome</keyword>
<dbReference type="Proteomes" id="UP000291334">
    <property type="component" value="Unassembled WGS sequence"/>
</dbReference>
<organism evidence="3 4">
    <name type="scientific">Phytopseudomonas dryadis</name>
    <dbReference type="NCBI Taxonomy" id="2487520"/>
    <lineage>
        <taxon>Bacteria</taxon>
        <taxon>Pseudomonadati</taxon>
        <taxon>Pseudomonadota</taxon>
        <taxon>Gammaproteobacteria</taxon>
        <taxon>Pseudomonadales</taxon>
        <taxon>Pseudomonadaceae</taxon>
        <taxon>Phytopseudomonas</taxon>
    </lineage>
</organism>
<proteinExistence type="predicted"/>